<evidence type="ECO:0000313" key="8">
    <source>
        <dbReference type="EMBL" id="RZT90527.1"/>
    </source>
</evidence>
<keyword evidence="3 6" id="KW-0812">Transmembrane</keyword>
<dbReference type="InterPro" id="IPR011577">
    <property type="entry name" value="Cyt_b561_bac/Ni-Hgenase"/>
</dbReference>
<feature type="transmembrane region" description="Helical" evidence="6">
    <location>
        <begin position="200"/>
        <end position="223"/>
    </location>
</feature>
<dbReference type="RefSeq" id="WP_130458935.1">
    <property type="nucleotide sequence ID" value="NZ_SHKM01000001.1"/>
</dbReference>
<keyword evidence="2" id="KW-1003">Cell membrane</keyword>
<proteinExistence type="predicted"/>
<feature type="transmembrane region" description="Helical" evidence="6">
    <location>
        <begin position="41"/>
        <end position="61"/>
    </location>
</feature>
<evidence type="ECO:0000313" key="9">
    <source>
        <dbReference type="Proteomes" id="UP000292136"/>
    </source>
</evidence>
<evidence type="ECO:0000256" key="4">
    <source>
        <dbReference type="ARBA" id="ARBA00022989"/>
    </source>
</evidence>
<dbReference type="PANTHER" id="PTHR30485:SF2">
    <property type="entry name" value="BLL0597 PROTEIN"/>
    <property type="match status" value="1"/>
</dbReference>
<evidence type="ECO:0000256" key="6">
    <source>
        <dbReference type="SAM" id="Phobius"/>
    </source>
</evidence>
<protein>
    <submittedName>
        <fullName evidence="8">Cytochrome b</fullName>
    </submittedName>
</protein>
<dbReference type="EMBL" id="SHKM01000001">
    <property type="protein sequence ID" value="RZT90527.1"/>
    <property type="molecule type" value="Genomic_DNA"/>
</dbReference>
<keyword evidence="5 6" id="KW-0472">Membrane</keyword>
<sequence>MSTQKIKVWDLPTRLFHWLLAALVLGAVVTGQVGGNAIFVHGKLGLAIVGLLVFRLVWGVAGSTYARFSQFVPGPDAIKAYLQGRWQGLGHNPLGALSVLALLALLLFQVVSGLFANDDIAFRGPLMDLVGKDLSDTLSGLHKGAFPLILALVLVHVGAIVFYARVKKDNLVKPMLTGWKELPAAQPAVPATAHAQGGGLVAFIVALALAALAVWGASGAWIAPPPPPPASAPATPSW</sequence>
<feature type="transmembrane region" description="Helical" evidence="6">
    <location>
        <begin position="145"/>
        <end position="166"/>
    </location>
</feature>
<feature type="transmembrane region" description="Helical" evidence="6">
    <location>
        <begin position="94"/>
        <end position="116"/>
    </location>
</feature>
<keyword evidence="9" id="KW-1185">Reference proteome</keyword>
<comment type="caution">
    <text evidence="8">The sequence shown here is derived from an EMBL/GenBank/DDBJ whole genome shotgun (WGS) entry which is preliminary data.</text>
</comment>
<dbReference type="Proteomes" id="UP000292136">
    <property type="component" value="Unassembled WGS sequence"/>
</dbReference>
<organism evidence="8 9">
    <name type="scientific">Azospira oryzae</name>
    <dbReference type="NCBI Taxonomy" id="146939"/>
    <lineage>
        <taxon>Bacteria</taxon>
        <taxon>Pseudomonadati</taxon>
        <taxon>Pseudomonadota</taxon>
        <taxon>Betaproteobacteria</taxon>
        <taxon>Rhodocyclales</taxon>
        <taxon>Rhodocyclaceae</taxon>
        <taxon>Azospira</taxon>
    </lineage>
</organism>
<evidence type="ECO:0000256" key="2">
    <source>
        <dbReference type="ARBA" id="ARBA00022475"/>
    </source>
</evidence>
<dbReference type="Pfam" id="PF01292">
    <property type="entry name" value="Ni_hydr_CYTB"/>
    <property type="match status" value="1"/>
</dbReference>
<dbReference type="PANTHER" id="PTHR30485">
    <property type="entry name" value="NI/FE-HYDROGENASE 1 B-TYPE CYTOCHROME SUBUNIT"/>
    <property type="match status" value="1"/>
</dbReference>
<feature type="domain" description="Cytochrome b561 bacterial/Ni-hydrogenase" evidence="7">
    <location>
        <begin position="8"/>
        <end position="178"/>
    </location>
</feature>
<keyword evidence="4 6" id="KW-1133">Transmembrane helix</keyword>
<reference evidence="8 9" key="1">
    <citation type="submission" date="2019-02" db="EMBL/GenBank/DDBJ databases">
        <title>Genomic Encyclopedia of Type Strains, Phase IV (KMG-IV): sequencing the most valuable type-strain genomes for metagenomic binning, comparative biology and taxonomic classification.</title>
        <authorList>
            <person name="Goeker M."/>
        </authorList>
    </citation>
    <scope>NUCLEOTIDE SEQUENCE [LARGE SCALE GENOMIC DNA]</scope>
    <source>
        <strain evidence="8 9">DSM 21223</strain>
    </source>
</reference>
<accession>A0ABY0ISG2</accession>
<dbReference type="InterPro" id="IPR051542">
    <property type="entry name" value="Hydrogenase_cytochrome"/>
</dbReference>
<comment type="subcellular location">
    <subcellularLocation>
        <location evidence="1">Cell membrane</location>
        <topology evidence="1">Multi-pass membrane protein</topology>
    </subcellularLocation>
</comment>
<gene>
    <name evidence="8" type="ORF">EV678_1345</name>
</gene>
<evidence type="ECO:0000256" key="3">
    <source>
        <dbReference type="ARBA" id="ARBA00022692"/>
    </source>
</evidence>
<evidence type="ECO:0000256" key="1">
    <source>
        <dbReference type="ARBA" id="ARBA00004651"/>
    </source>
</evidence>
<dbReference type="InterPro" id="IPR016174">
    <property type="entry name" value="Di-haem_cyt_TM"/>
</dbReference>
<name>A0ABY0ISG2_9RHOO</name>
<evidence type="ECO:0000259" key="7">
    <source>
        <dbReference type="Pfam" id="PF01292"/>
    </source>
</evidence>
<evidence type="ECO:0000256" key="5">
    <source>
        <dbReference type="ARBA" id="ARBA00023136"/>
    </source>
</evidence>
<dbReference type="Gene3D" id="1.20.950.20">
    <property type="entry name" value="Transmembrane di-heme cytochromes, Chain C"/>
    <property type="match status" value="1"/>
</dbReference>
<dbReference type="SUPFAM" id="SSF81342">
    <property type="entry name" value="Transmembrane di-heme cytochromes"/>
    <property type="match status" value="1"/>
</dbReference>